<evidence type="ECO:0000256" key="1">
    <source>
        <dbReference type="SAM" id="MobiDB-lite"/>
    </source>
</evidence>
<dbReference type="InterPro" id="IPR043777">
    <property type="entry name" value="DUF5719"/>
</dbReference>
<sequence>MAEGADGGAKAPGGVGRGLVENRFGFLALVLVALAALFGVAFVTRPAAVAAPAAVPGRVAVESVTAVCPDPGGARVSALTPPGGTAGTGGTGASGGTGGSGGTAGSGDAAGTEGADTSGTDGTGGAGDTARGRATVVEVSKDTVDPEGLDASGKAPDNSGKGRVQAVLDRPGTLWQRDVPAKAAPLRISGTGAMAAGLEAAQTSRVTDGAARGLASVRCAEPGASAWFVGPGSASADVVLYLTNADAAQAVITILVYAGEGPVVGDSGNGLVLKPGEHRAIRMRDLAPSPLVMAVEVRTISGRVAASARAGLGAGKGVDWLPAAAAPATSVVVPGIPGGGGLRELYVTAPGERDTVVRVKALTADGFYAMKNRETLDVPAGSTASLDLSTGIGGQPAAIVLSADVPIVAGVMATGTGSKQDVAFTAGAPPIDIGSVVADNRAGKKVSSRLILSAPAAAGKVRVQTLPAKGAAPAPVEVDIPASRTKEIKLAVPGGRGDYSVVVLPLPGSGPLYGGRVLDEQAPDGLYLTTQPLALARTSAAVPPITESTTVILP</sequence>
<keyword evidence="2" id="KW-0472">Membrane</keyword>
<feature type="region of interest" description="Disordered" evidence="1">
    <location>
        <begin position="70"/>
        <end position="163"/>
    </location>
</feature>
<dbReference type="EMBL" id="QOIL01000015">
    <property type="protein sequence ID" value="RCG27927.1"/>
    <property type="molecule type" value="Genomic_DNA"/>
</dbReference>
<proteinExistence type="predicted"/>
<evidence type="ECO:0000313" key="4">
    <source>
        <dbReference type="Proteomes" id="UP000253094"/>
    </source>
</evidence>
<organism evidence="3 4">
    <name type="scientific">Sphaerisporangium album</name>
    <dbReference type="NCBI Taxonomy" id="509200"/>
    <lineage>
        <taxon>Bacteria</taxon>
        <taxon>Bacillati</taxon>
        <taxon>Actinomycetota</taxon>
        <taxon>Actinomycetes</taxon>
        <taxon>Streptosporangiales</taxon>
        <taxon>Streptosporangiaceae</taxon>
        <taxon>Sphaerisporangium</taxon>
    </lineage>
</organism>
<protein>
    <recommendedName>
        <fullName evidence="5">Secreted protein</fullName>
    </recommendedName>
</protein>
<accession>A0A367FE11</accession>
<evidence type="ECO:0008006" key="5">
    <source>
        <dbReference type="Google" id="ProtNLM"/>
    </source>
</evidence>
<comment type="caution">
    <text evidence="3">The sequence shown here is derived from an EMBL/GenBank/DDBJ whole genome shotgun (WGS) entry which is preliminary data.</text>
</comment>
<evidence type="ECO:0000313" key="3">
    <source>
        <dbReference type="EMBL" id="RCG27927.1"/>
    </source>
</evidence>
<dbReference type="Pfam" id="PF18986">
    <property type="entry name" value="DUF5719"/>
    <property type="match status" value="1"/>
</dbReference>
<keyword evidence="2" id="KW-0812">Transmembrane</keyword>
<gene>
    <name evidence="3" type="ORF">DQ384_25775</name>
</gene>
<feature type="transmembrane region" description="Helical" evidence="2">
    <location>
        <begin position="24"/>
        <end position="43"/>
    </location>
</feature>
<name>A0A367FE11_9ACTN</name>
<keyword evidence="4" id="KW-1185">Reference proteome</keyword>
<feature type="compositionally biased region" description="Low complexity" evidence="1">
    <location>
        <begin position="106"/>
        <end position="120"/>
    </location>
</feature>
<dbReference type="AlphaFoldDB" id="A0A367FE11"/>
<keyword evidence="2" id="KW-1133">Transmembrane helix</keyword>
<evidence type="ECO:0000256" key="2">
    <source>
        <dbReference type="SAM" id="Phobius"/>
    </source>
</evidence>
<feature type="compositionally biased region" description="Gly residues" evidence="1">
    <location>
        <begin position="84"/>
        <end position="105"/>
    </location>
</feature>
<dbReference type="Proteomes" id="UP000253094">
    <property type="component" value="Unassembled WGS sequence"/>
</dbReference>
<reference evidence="3 4" key="1">
    <citation type="submission" date="2018-06" db="EMBL/GenBank/DDBJ databases">
        <title>Sphaerisporangium craniellae sp. nov., isolated from a marine sponge in the South China Sea.</title>
        <authorList>
            <person name="Li L."/>
        </authorList>
    </citation>
    <scope>NUCLEOTIDE SEQUENCE [LARGE SCALE GENOMIC DNA]</scope>
    <source>
        <strain evidence="3 4">CCTCC AA 208026</strain>
    </source>
</reference>